<dbReference type="InterPro" id="IPR001128">
    <property type="entry name" value="Cyt_P450"/>
</dbReference>
<keyword evidence="5" id="KW-1185">Reference proteome</keyword>
<proteinExistence type="inferred from homology"/>
<evidence type="ECO:0000313" key="5">
    <source>
        <dbReference type="Proteomes" id="UP000695022"/>
    </source>
</evidence>
<dbReference type="InterPro" id="IPR050182">
    <property type="entry name" value="Cytochrome_P450_fam2"/>
</dbReference>
<dbReference type="Gene3D" id="1.10.630.10">
    <property type="entry name" value="Cytochrome P450"/>
    <property type="match status" value="2"/>
</dbReference>
<gene>
    <name evidence="6" type="primary">LOC106816013</name>
</gene>
<evidence type="ECO:0000256" key="3">
    <source>
        <dbReference type="ARBA" id="ARBA00023004"/>
    </source>
</evidence>
<dbReference type="PANTHER" id="PTHR24300:SF375">
    <property type="entry name" value="CYTOCHROME P450 FAMILY"/>
    <property type="match status" value="1"/>
</dbReference>
<dbReference type="InterPro" id="IPR036396">
    <property type="entry name" value="Cyt_P450_sf"/>
</dbReference>
<keyword evidence="3" id="KW-0408">Iron</keyword>
<dbReference type="PRINTS" id="PR00385">
    <property type="entry name" value="P450"/>
</dbReference>
<organism evidence="5 6">
    <name type="scientific">Priapulus caudatus</name>
    <name type="common">Priapulid worm</name>
    <dbReference type="NCBI Taxonomy" id="37621"/>
    <lineage>
        <taxon>Eukaryota</taxon>
        <taxon>Metazoa</taxon>
        <taxon>Ecdysozoa</taxon>
        <taxon>Scalidophora</taxon>
        <taxon>Priapulida</taxon>
        <taxon>Priapulimorpha</taxon>
        <taxon>Priapulimorphida</taxon>
        <taxon>Priapulidae</taxon>
        <taxon>Priapulus</taxon>
    </lineage>
</organism>
<keyword evidence="4" id="KW-0503">Monooxygenase</keyword>
<keyword evidence="4" id="KW-0560">Oxidoreductase</keyword>
<name>A0ABM1EV12_PRICU</name>
<dbReference type="PRINTS" id="PR00463">
    <property type="entry name" value="EP450I"/>
</dbReference>
<dbReference type="RefSeq" id="XP_014676033.1">
    <property type="nucleotide sequence ID" value="XM_014820547.1"/>
</dbReference>
<dbReference type="Proteomes" id="UP000695022">
    <property type="component" value="Unplaced"/>
</dbReference>
<accession>A0ABM1EV12</accession>
<protein>
    <submittedName>
        <fullName evidence="6">Cytochrome P450 2U1-like</fullName>
    </submittedName>
</protein>
<evidence type="ECO:0000313" key="6">
    <source>
        <dbReference type="RefSeq" id="XP_014676033.1"/>
    </source>
</evidence>
<dbReference type="GeneID" id="106816013"/>
<keyword evidence="2" id="KW-0479">Metal-binding</keyword>
<sequence>MFHHYVPRWTAAHNFLSAALCGAGIGLYSLEECIKDELTFLTEQLSEVRGQSIDVCELFNKAAFNIVAVVCVGSRMWSRIASISTQAKVKCVESDSLPYLSQRNTRGRLTARTRSGDTSDEHLVQMIFDLMTGSRSAMTWFAVYVAAHADVQRKMQEEIERVVGHDRRVSLEDRPRMPYTMAVINESLRLGTPTPFSLPHAPIKDSTFRGFHLPKTCTVVANIWSVHHDEKEWPNPEVFNPDRWLDADGQLIQHKAFMPYSVGRRKCVAHWLADAQNFIFLTNILQNFTLGTSSSGVEEPKLLAGSPLREPTSASITVGTRAY</sequence>
<evidence type="ECO:0000256" key="1">
    <source>
        <dbReference type="ARBA" id="ARBA00010617"/>
    </source>
</evidence>
<dbReference type="SUPFAM" id="SSF48264">
    <property type="entry name" value="Cytochrome P450"/>
    <property type="match status" value="1"/>
</dbReference>
<dbReference type="Pfam" id="PF00067">
    <property type="entry name" value="p450"/>
    <property type="match status" value="2"/>
</dbReference>
<evidence type="ECO:0000256" key="2">
    <source>
        <dbReference type="ARBA" id="ARBA00022723"/>
    </source>
</evidence>
<evidence type="ECO:0000256" key="4">
    <source>
        <dbReference type="ARBA" id="ARBA00023033"/>
    </source>
</evidence>
<reference evidence="6" key="1">
    <citation type="submission" date="2025-08" db="UniProtKB">
        <authorList>
            <consortium name="RefSeq"/>
        </authorList>
    </citation>
    <scope>IDENTIFICATION</scope>
</reference>
<dbReference type="InterPro" id="IPR002401">
    <property type="entry name" value="Cyt_P450_E_grp-I"/>
</dbReference>
<comment type="similarity">
    <text evidence="1">Belongs to the cytochrome P450 family.</text>
</comment>
<dbReference type="PANTHER" id="PTHR24300">
    <property type="entry name" value="CYTOCHROME P450 508A4-RELATED"/>
    <property type="match status" value="1"/>
</dbReference>